<name>A0A0F8YBE5_9ZZZZ</name>
<protein>
    <submittedName>
        <fullName evidence="1">Uncharacterized protein</fullName>
    </submittedName>
</protein>
<evidence type="ECO:0000313" key="1">
    <source>
        <dbReference type="EMBL" id="KKK70980.1"/>
    </source>
</evidence>
<organism evidence="1">
    <name type="scientific">marine sediment metagenome</name>
    <dbReference type="NCBI Taxonomy" id="412755"/>
    <lineage>
        <taxon>unclassified sequences</taxon>
        <taxon>metagenomes</taxon>
        <taxon>ecological metagenomes</taxon>
    </lineage>
</organism>
<proteinExistence type="predicted"/>
<comment type="caution">
    <text evidence="1">The sequence shown here is derived from an EMBL/GenBank/DDBJ whole genome shotgun (WGS) entry which is preliminary data.</text>
</comment>
<dbReference type="AlphaFoldDB" id="A0A0F8YBE5"/>
<accession>A0A0F8YBE5</accession>
<reference evidence="1" key="1">
    <citation type="journal article" date="2015" name="Nature">
        <title>Complex archaea that bridge the gap between prokaryotes and eukaryotes.</title>
        <authorList>
            <person name="Spang A."/>
            <person name="Saw J.H."/>
            <person name="Jorgensen S.L."/>
            <person name="Zaremba-Niedzwiedzka K."/>
            <person name="Martijn J."/>
            <person name="Lind A.E."/>
            <person name="van Eijk R."/>
            <person name="Schleper C."/>
            <person name="Guy L."/>
            <person name="Ettema T.J."/>
        </authorList>
    </citation>
    <scope>NUCLEOTIDE SEQUENCE</scope>
</reference>
<gene>
    <name evidence="1" type="ORF">LCGC14_2918500</name>
</gene>
<dbReference type="EMBL" id="LAZR01057938">
    <property type="protein sequence ID" value="KKK70980.1"/>
    <property type="molecule type" value="Genomic_DNA"/>
</dbReference>
<sequence length="78" mass="8865">MPSRTENIRKEKIDSIAATINAKLSDFKANKPGKIAYKDFVIAAAYNKNVSLRTAREYIEIAMSRTKAEKKGEYIVRK</sequence>